<keyword evidence="9 15" id="KW-0418">Kinase</keyword>
<dbReference type="EC" id="2.7.1.40" evidence="5 15"/>
<comment type="pathway">
    <text evidence="3 15">Carbohydrate degradation; glycolysis; pyruvate from D-glyceraldehyde 3-phosphate: step 5/5.</text>
</comment>
<evidence type="ECO:0000256" key="12">
    <source>
        <dbReference type="ARBA" id="ARBA00023152"/>
    </source>
</evidence>
<dbReference type="InterPro" id="IPR015793">
    <property type="entry name" value="Pyrv_Knase_brl"/>
</dbReference>
<comment type="similarity">
    <text evidence="4 15">Belongs to the pyruvate kinase family.</text>
</comment>
<evidence type="ECO:0000256" key="6">
    <source>
        <dbReference type="ARBA" id="ARBA00022679"/>
    </source>
</evidence>
<dbReference type="UniPathway" id="UPA00109">
    <property type="reaction ID" value="UER00188"/>
</dbReference>
<dbReference type="InterPro" id="IPR040442">
    <property type="entry name" value="Pyrv_kinase-like_dom_sf"/>
</dbReference>
<keyword evidence="12 15" id="KW-0324">Glycolysis</keyword>
<evidence type="ECO:0000256" key="1">
    <source>
        <dbReference type="ARBA" id="ARBA00001946"/>
    </source>
</evidence>
<dbReference type="NCBIfam" id="NF004491">
    <property type="entry name" value="PRK05826.1"/>
    <property type="match status" value="1"/>
</dbReference>
<dbReference type="Gene3D" id="3.20.20.60">
    <property type="entry name" value="Phosphoenolpyruvate-binding domains"/>
    <property type="match status" value="1"/>
</dbReference>
<evidence type="ECO:0000256" key="8">
    <source>
        <dbReference type="ARBA" id="ARBA00022741"/>
    </source>
</evidence>
<dbReference type="InterPro" id="IPR018209">
    <property type="entry name" value="Pyrv_Knase_AS"/>
</dbReference>
<evidence type="ECO:0000256" key="10">
    <source>
        <dbReference type="ARBA" id="ARBA00022840"/>
    </source>
</evidence>
<evidence type="ECO:0000256" key="9">
    <source>
        <dbReference type="ARBA" id="ARBA00022777"/>
    </source>
</evidence>
<sequence length="519" mass="55929">MGHDKKTKIFCTMGPACWDVPTITSLIDAGMNTARLNFSHGDHAAHGACMDRVKEAAALRPDKNVAILLDTKGPEIRTGFFNEKCKGKIHLKAGSIVELTTDYSFKGDETKFACTYDKLPTSVKPGSLILIADGSLVLRVVECLATSVKCNIENDQSIGERKNMNLPNVKVDLPVLQPKDIDDIQNFGVKRGVDFVAASFVQSAADIAFIRQVLGPEGKDIKIIAKIENQEGLDKFDEILAATDGVMVARGDLGMEIPPEKVFREQKMMINKCRQAGKPCVVATQMLESMISNPRPTRAECSDVANAVLDGADAVMLSGETANGSFPKGAVEIMASTCREAEQLMRDEDSSGYDQIFKLMKEAKKNKVCLSPCEAVASSAVKTACDIGAKAIVVLTETGETARLLAKFHPEAAIIAVSDNKHICQMIEGYMCNAFSVHSLEPRGNGNHARAAFDAGKKAGVMANGDTVVVVHTIRNEAGVKEWTTRLLTVSSSKTAYTNILPITAFEASAKRGGRVNLD</sequence>
<dbReference type="AlphaFoldDB" id="A0A7S0EFE3"/>
<evidence type="ECO:0000256" key="2">
    <source>
        <dbReference type="ARBA" id="ARBA00001958"/>
    </source>
</evidence>
<comment type="cofactor">
    <cofactor evidence="1">
        <name>Mg(2+)</name>
        <dbReference type="ChEBI" id="CHEBI:18420"/>
    </cofactor>
</comment>
<organism evidence="18">
    <name type="scientific">Phaeocystis antarctica</name>
    <dbReference type="NCBI Taxonomy" id="33657"/>
    <lineage>
        <taxon>Eukaryota</taxon>
        <taxon>Haptista</taxon>
        <taxon>Haptophyta</taxon>
        <taxon>Prymnesiophyceae</taxon>
        <taxon>Phaeocystales</taxon>
        <taxon>Phaeocystaceae</taxon>
        <taxon>Phaeocystis</taxon>
    </lineage>
</organism>
<protein>
    <recommendedName>
        <fullName evidence="5 15">Pyruvate kinase</fullName>
        <ecNumber evidence="5 15">2.7.1.40</ecNumber>
    </recommendedName>
</protein>
<dbReference type="SUPFAM" id="SSF51621">
    <property type="entry name" value="Phosphoenolpyruvate/pyruvate domain"/>
    <property type="match status" value="1"/>
</dbReference>
<dbReference type="GO" id="GO:0016301">
    <property type="term" value="F:kinase activity"/>
    <property type="evidence" value="ECO:0007669"/>
    <property type="project" value="UniProtKB-KW"/>
</dbReference>
<dbReference type="Gene3D" id="3.40.1380.20">
    <property type="entry name" value="Pyruvate kinase, C-terminal domain"/>
    <property type="match status" value="1"/>
</dbReference>
<dbReference type="NCBIfam" id="TIGR01064">
    <property type="entry name" value="pyruv_kin"/>
    <property type="match status" value="1"/>
</dbReference>
<dbReference type="InterPro" id="IPR011037">
    <property type="entry name" value="Pyrv_Knase-like_insert_dom_sf"/>
</dbReference>
<keyword evidence="10" id="KW-0067">ATP-binding</keyword>
<dbReference type="FunFam" id="2.40.33.10:FF:000001">
    <property type="entry name" value="Pyruvate kinase"/>
    <property type="match status" value="1"/>
</dbReference>
<evidence type="ECO:0000259" key="16">
    <source>
        <dbReference type="Pfam" id="PF00224"/>
    </source>
</evidence>
<dbReference type="Pfam" id="PF00224">
    <property type="entry name" value="PK"/>
    <property type="match status" value="1"/>
</dbReference>
<evidence type="ECO:0000256" key="14">
    <source>
        <dbReference type="ARBA" id="ARBA00048152"/>
    </source>
</evidence>
<evidence type="ECO:0000256" key="4">
    <source>
        <dbReference type="ARBA" id="ARBA00008663"/>
    </source>
</evidence>
<name>A0A7S0EFE3_9EUKA</name>
<dbReference type="PROSITE" id="PS00110">
    <property type="entry name" value="PYRUVATE_KINASE"/>
    <property type="match status" value="1"/>
</dbReference>
<dbReference type="InterPro" id="IPR015806">
    <property type="entry name" value="Pyrv_Knase_insert_dom_sf"/>
</dbReference>
<keyword evidence="8" id="KW-0547">Nucleotide-binding</keyword>
<dbReference type="PRINTS" id="PR01050">
    <property type="entry name" value="PYRUVTKNASE"/>
</dbReference>
<reference evidence="18" key="1">
    <citation type="submission" date="2021-01" db="EMBL/GenBank/DDBJ databases">
        <authorList>
            <person name="Corre E."/>
            <person name="Pelletier E."/>
            <person name="Niang G."/>
            <person name="Scheremetjew M."/>
            <person name="Finn R."/>
            <person name="Kale V."/>
            <person name="Holt S."/>
            <person name="Cochrane G."/>
            <person name="Meng A."/>
            <person name="Brown T."/>
            <person name="Cohen L."/>
        </authorList>
    </citation>
    <scope>NUCLEOTIDE SEQUENCE</scope>
    <source>
        <strain evidence="18">CCMP1374</strain>
    </source>
</reference>
<evidence type="ECO:0000256" key="11">
    <source>
        <dbReference type="ARBA" id="ARBA00022842"/>
    </source>
</evidence>
<dbReference type="GO" id="GO:0030955">
    <property type="term" value="F:potassium ion binding"/>
    <property type="evidence" value="ECO:0007669"/>
    <property type="project" value="InterPro"/>
</dbReference>
<accession>A0A7S0EFE3</accession>
<feature type="domain" description="Pyruvate kinase C-terminal" evidence="17">
    <location>
        <begin position="374"/>
        <end position="476"/>
    </location>
</feature>
<dbReference type="InterPro" id="IPR015795">
    <property type="entry name" value="Pyrv_Knase_C"/>
</dbReference>
<dbReference type="SUPFAM" id="SSF52935">
    <property type="entry name" value="PK C-terminal domain-like"/>
    <property type="match status" value="1"/>
</dbReference>
<dbReference type="InterPro" id="IPR001697">
    <property type="entry name" value="Pyr_Knase"/>
</dbReference>
<dbReference type="GO" id="GO:0005524">
    <property type="term" value="F:ATP binding"/>
    <property type="evidence" value="ECO:0007669"/>
    <property type="project" value="UniProtKB-KW"/>
</dbReference>
<keyword evidence="13" id="KW-0670">Pyruvate</keyword>
<proteinExistence type="inferred from homology"/>
<evidence type="ECO:0000256" key="7">
    <source>
        <dbReference type="ARBA" id="ARBA00022723"/>
    </source>
</evidence>
<evidence type="ECO:0000256" key="15">
    <source>
        <dbReference type="RuleBase" id="RU000504"/>
    </source>
</evidence>
<dbReference type="FunFam" id="3.20.20.60:FF:000001">
    <property type="entry name" value="Pyruvate kinase"/>
    <property type="match status" value="1"/>
</dbReference>
<evidence type="ECO:0000256" key="3">
    <source>
        <dbReference type="ARBA" id="ARBA00004997"/>
    </source>
</evidence>
<dbReference type="Pfam" id="PF02887">
    <property type="entry name" value="PK_C"/>
    <property type="match status" value="1"/>
</dbReference>
<gene>
    <name evidence="18" type="ORF">PANT1444_LOCUS8040</name>
</gene>
<dbReference type="InterPro" id="IPR036918">
    <property type="entry name" value="Pyrv_Knase_C_sf"/>
</dbReference>
<dbReference type="GO" id="GO:0006950">
    <property type="term" value="P:response to stress"/>
    <property type="evidence" value="ECO:0007669"/>
    <property type="project" value="UniProtKB-ARBA"/>
</dbReference>
<dbReference type="PANTHER" id="PTHR11817">
    <property type="entry name" value="PYRUVATE KINASE"/>
    <property type="match status" value="1"/>
</dbReference>
<dbReference type="SUPFAM" id="SSF50800">
    <property type="entry name" value="PK beta-barrel domain-like"/>
    <property type="match status" value="1"/>
</dbReference>
<dbReference type="GO" id="GO:0000287">
    <property type="term" value="F:magnesium ion binding"/>
    <property type="evidence" value="ECO:0007669"/>
    <property type="project" value="InterPro"/>
</dbReference>
<keyword evidence="7" id="KW-0479">Metal-binding</keyword>
<evidence type="ECO:0000313" key="18">
    <source>
        <dbReference type="EMBL" id="CAD8483543.1"/>
    </source>
</evidence>
<dbReference type="GO" id="GO:0004743">
    <property type="term" value="F:pyruvate kinase activity"/>
    <property type="evidence" value="ECO:0007669"/>
    <property type="project" value="UniProtKB-EC"/>
</dbReference>
<dbReference type="NCBIfam" id="NF004978">
    <property type="entry name" value="PRK06354.1"/>
    <property type="match status" value="1"/>
</dbReference>
<evidence type="ECO:0000256" key="5">
    <source>
        <dbReference type="ARBA" id="ARBA00012142"/>
    </source>
</evidence>
<comment type="catalytic activity">
    <reaction evidence="14 15">
        <text>pyruvate + ATP = phosphoenolpyruvate + ADP + H(+)</text>
        <dbReference type="Rhea" id="RHEA:18157"/>
        <dbReference type="ChEBI" id="CHEBI:15361"/>
        <dbReference type="ChEBI" id="CHEBI:15378"/>
        <dbReference type="ChEBI" id="CHEBI:30616"/>
        <dbReference type="ChEBI" id="CHEBI:58702"/>
        <dbReference type="ChEBI" id="CHEBI:456216"/>
        <dbReference type="EC" id="2.7.1.40"/>
    </reaction>
</comment>
<dbReference type="EMBL" id="HBEP01014177">
    <property type="protein sequence ID" value="CAD8483543.1"/>
    <property type="molecule type" value="Transcribed_RNA"/>
</dbReference>
<keyword evidence="6 15" id="KW-0808">Transferase</keyword>
<keyword evidence="11 15" id="KW-0460">Magnesium</keyword>
<comment type="cofactor">
    <cofactor evidence="2">
        <name>K(+)</name>
        <dbReference type="ChEBI" id="CHEBI:29103"/>
    </cofactor>
</comment>
<feature type="domain" description="Pyruvate kinase barrel" evidence="16">
    <location>
        <begin position="5"/>
        <end position="331"/>
    </location>
</feature>
<evidence type="ECO:0000256" key="13">
    <source>
        <dbReference type="ARBA" id="ARBA00023317"/>
    </source>
</evidence>
<evidence type="ECO:0000259" key="17">
    <source>
        <dbReference type="Pfam" id="PF02887"/>
    </source>
</evidence>
<dbReference type="InterPro" id="IPR015813">
    <property type="entry name" value="Pyrv/PenolPyrv_kinase-like_dom"/>
</dbReference>
<dbReference type="Gene3D" id="2.40.33.10">
    <property type="entry name" value="PK beta-barrel domain-like"/>
    <property type="match status" value="1"/>
</dbReference>